<dbReference type="AlphaFoldDB" id="A0A915I107"/>
<name>A0A915I107_ROMCU</name>
<dbReference type="WBParaSite" id="nRc.2.0.1.t07822-RA">
    <property type="protein sequence ID" value="nRc.2.0.1.t07822-RA"/>
    <property type="gene ID" value="nRc.2.0.1.g07822"/>
</dbReference>
<sequence length="97" mass="11098">MTVALEFIKVLSLRPVSCATASINMNFEYDDRKINLDDIEDLAEDDAISRAYFCAISDAASTLLTSNLSFLTENRTYVYEAHRLELLPPHELYTFDR</sequence>
<organism evidence="1 2">
    <name type="scientific">Romanomermis culicivorax</name>
    <name type="common">Nematode worm</name>
    <dbReference type="NCBI Taxonomy" id="13658"/>
    <lineage>
        <taxon>Eukaryota</taxon>
        <taxon>Metazoa</taxon>
        <taxon>Ecdysozoa</taxon>
        <taxon>Nematoda</taxon>
        <taxon>Enoplea</taxon>
        <taxon>Dorylaimia</taxon>
        <taxon>Mermithida</taxon>
        <taxon>Mermithoidea</taxon>
        <taxon>Mermithidae</taxon>
        <taxon>Romanomermis</taxon>
    </lineage>
</organism>
<keyword evidence="1" id="KW-1185">Reference proteome</keyword>
<evidence type="ECO:0000313" key="1">
    <source>
        <dbReference type="Proteomes" id="UP000887565"/>
    </source>
</evidence>
<reference evidence="2" key="1">
    <citation type="submission" date="2022-11" db="UniProtKB">
        <authorList>
            <consortium name="WormBaseParasite"/>
        </authorList>
    </citation>
    <scope>IDENTIFICATION</scope>
</reference>
<evidence type="ECO:0000313" key="2">
    <source>
        <dbReference type="WBParaSite" id="nRc.2.0.1.t07822-RA"/>
    </source>
</evidence>
<proteinExistence type="predicted"/>
<protein>
    <submittedName>
        <fullName evidence="2">Uncharacterized protein</fullName>
    </submittedName>
</protein>
<dbReference type="Proteomes" id="UP000887565">
    <property type="component" value="Unplaced"/>
</dbReference>
<accession>A0A915I107</accession>